<dbReference type="EMBL" id="PVBU01000001">
    <property type="protein sequence ID" value="PQV43847.1"/>
    <property type="molecule type" value="Genomic_DNA"/>
</dbReference>
<evidence type="ECO:0000313" key="3">
    <source>
        <dbReference type="EMBL" id="SNX99967.1"/>
    </source>
</evidence>
<sequence>MVHMRRGKLEIMIDILKIVQRTEATKTSIVYKANLNFNRADNYLEALIDQGPITKASNRYLITNLGAGYLQKMSDVREVLEAPTC</sequence>
<dbReference type="Proteomes" id="UP000295404">
    <property type="component" value="Unassembled WGS sequence"/>
</dbReference>
<dbReference type="Proteomes" id="UP000251060">
    <property type="component" value="Unassembled WGS sequence"/>
</dbReference>
<evidence type="ECO:0000313" key="7">
    <source>
        <dbReference type="Proteomes" id="UP000295404"/>
    </source>
</evidence>
<organism evidence="3 5">
    <name type="scientific">Methanohalophilus euhalobius</name>
    <dbReference type="NCBI Taxonomy" id="51203"/>
    <lineage>
        <taxon>Archaea</taxon>
        <taxon>Methanobacteriati</taxon>
        <taxon>Methanobacteriota</taxon>
        <taxon>Stenosarchaea group</taxon>
        <taxon>Methanomicrobia</taxon>
        <taxon>Methanosarcinales</taxon>
        <taxon>Methanosarcinaceae</taxon>
        <taxon>Methanohalophilus</taxon>
    </lineage>
</organism>
<reference evidence="5" key="2">
    <citation type="submission" date="2017-09" db="EMBL/GenBank/DDBJ databases">
        <authorList>
            <person name="Varghese N."/>
            <person name="Submissions S."/>
        </authorList>
    </citation>
    <scope>NUCLEOTIDE SEQUENCE [LARGE SCALE GENOMIC DNA]</scope>
    <source>
        <strain evidence="5">WG-1MB</strain>
    </source>
</reference>
<dbReference type="RefSeq" id="WP_241645783.1">
    <property type="nucleotide sequence ID" value="NZ_SMMS01000001.1"/>
</dbReference>
<proteinExistence type="predicted"/>
<dbReference type="Pfam" id="PF14947">
    <property type="entry name" value="HTH_45"/>
    <property type="match status" value="1"/>
</dbReference>
<dbReference type="InterPro" id="IPR036388">
    <property type="entry name" value="WH-like_DNA-bd_sf"/>
</dbReference>
<evidence type="ECO:0000259" key="1">
    <source>
        <dbReference type="Pfam" id="PF14947"/>
    </source>
</evidence>
<dbReference type="AlphaFoldDB" id="A0A285ELW8"/>
<dbReference type="Proteomes" id="UP000217726">
    <property type="component" value="Unassembled WGS sequence"/>
</dbReference>
<reference evidence="3" key="1">
    <citation type="submission" date="2017-09" db="EMBL/GenBank/DDBJ databases">
        <authorList>
            <person name="Ehlers B."/>
            <person name="Leendertz F.H."/>
        </authorList>
    </citation>
    <scope>NUCLEOTIDE SEQUENCE [LARGE SCALE GENOMIC DNA]</scope>
    <source>
        <strain evidence="3">WG-1MB</strain>
    </source>
</reference>
<dbReference type="SUPFAM" id="SSF46785">
    <property type="entry name" value="Winged helix' DNA-binding domain"/>
    <property type="match status" value="1"/>
</dbReference>
<evidence type="ECO:0000313" key="6">
    <source>
        <dbReference type="Proteomes" id="UP000251060"/>
    </source>
</evidence>
<keyword evidence="5" id="KW-1185">Reference proteome</keyword>
<gene>
    <name evidence="2" type="ORF">B0H22_101271</name>
    <name evidence="4" type="ORF">C7960_0181</name>
    <name evidence="3" type="ORF">SAMN06295989_101150</name>
</gene>
<dbReference type="InterPro" id="IPR036390">
    <property type="entry name" value="WH_DNA-bd_sf"/>
</dbReference>
<evidence type="ECO:0000313" key="4">
    <source>
        <dbReference type="EMBL" id="TCL11081.1"/>
    </source>
</evidence>
<evidence type="ECO:0000313" key="2">
    <source>
        <dbReference type="EMBL" id="PQV43847.1"/>
    </source>
</evidence>
<protein>
    <submittedName>
        <fullName evidence="3">Predicted transcriptional regulator</fullName>
    </submittedName>
    <submittedName>
        <fullName evidence="2">Putative transcriptional regulator</fullName>
    </submittedName>
</protein>
<dbReference type="Gene3D" id="1.10.10.10">
    <property type="entry name" value="Winged helix-like DNA-binding domain superfamily/Winged helix DNA-binding domain"/>
    <property type="match status" value="1"/>
</dbReference>
<accession>A0A285ELW8</accession>
<reference evidence="4 7" key="3">
    <citation type="submission" date="2019-03" db="EMBL/GenBank/DDBJ databases">
        <title>Subsurface microbial communities from deep shales in Ohio and West Virginia, USA.</title>
        <authorList>
            <person name="Wrighton K."/>
        </authorList>
    </citation>
    <scope>NUCLEOTIDE SEQUENCE [LARGE SCALE GENOMIC DNA]</scope>
    <source>
        <strain evidence="2 6">DSM 10369</strain>
        <strain evidence="4 7">WG1_MB</strain>
    </source>
</reference>
<feature type="domain" description="ArnR1-like winged helix-turn-helix" evidence="1">
    <location>
        <begin position="5"/>
        <end position="79"/>
    </location>
</feature>
<dbReference type="InterPro" id="IPR038723">
    <property type="entry name" value="ArnR1-like_HTH"/>
</dbReference>
<dbReference type="EMBL" id="SMMS01000001">
    <property type="protein sequence ID" value="TCL11081.1"/>
    <property type="molecule type" value="Genomic_DNA"/>
</dbReference>
<dbReference type="EMBL" id="OBDR01000001">
    <property type="protein sequence ID" value="SNX99967.1"/>
    <property type="molecule type" value="Genomic_DNA"/>
</dbReference>
<name>A0A285ELW8_9EURY</name>
<evidence type="ECO:0000313" key="5">
    <source>
        <dbReference type="Proteomes" id="UP000217726"/>
    </source>
</evidence>